<proteinExistence type="predicted"/>
<dbReference type="Proteomes" id="UP001165653">
    <property type="component" value="Unassembled WGS sequence"/>
</dbReference>
<gene>
    <name evidence="1" type="ORF">OJ996_05785</name>
</gene>
<keyword evidence="2" id="KW-1185">Reference proteome</keyword>
<name>A0ABT3FZP8_9BACT</name>
<evidence type="ECO:0000313" key="2">
    <source>
        <dbReference type="Proteomes" id="UP001165653"/>
    </source>
</evidence>
<dbReference type="EMBL" id="JAPDDR010000002">
    <property type="protein sequence ID" value="MCW1913072.1"/>
    <property type="molecule type" value="Genomic_DNA"/>
</dbReference>
<dbReference type="RefSeq" id="WP_264512137.1">
    <property type="nucleotide sequence ID" value="NZ_JAPDDR010000002.1"/>
</dbReference>
<evidence type="ECO:0008006" key="3">
    <source>
        <dbReference type="Google" id="ProtNLM"/>
    </source>
</evidence>
<sequence length="558" mass="61852">MDLLTYTPYEVVAGKVLSNQATGSDADLALCFGSDEILRMEARWRLKSAAFTSALVGIVQEMARKRIEREDFAKPEIRANLQKALEPYHLGESGFLDCDDLLEECWKEAEELARDFHARSPMIQIVRRADGGNDGSIASILNRYGLGGVNKGPVKDSALIVRPLVIRAIDAARVLREHGQEKLAPEVDSMLNVLIDLDVRILPAPKFKQMASEWTITELREIHDNFGREFLGLVAGSGNLKEVTGNVGGLGERLATLLPVRIERICDLDYSATVVSEAVERIINADGAEVLRKVRAELEPKIVGAHAWSRSAIERYTTKAKAKFQESQSDGFLRKARERVTAVSAGTYTSREDYVYELQVGDYRAIMAKIEKELRKECETQATGGTAASPEGATTATSKGKWVSLAKQKQIQNDGYDPALIDWARIVDEEIQRISRVGVRRDFEKLVELIWDLIVVISETSFASIGSAFYRVSDNFTYARYRRFGDALASLGDNMRRVRDGTLTKGDKLPPKSAPSNNVLVLDAIRRTWADRQADLDHMAAINGMQMRNAPGGGGMAQ</sequence>
<reference evidence="1" key="1">
    <citation type="submission" date="2022-10" db="EMBL/GenBank/DDBJ databases">
        <title>Luteolibacter sp. GHJ8, whole genome shotgun sequencing project.</title>
        <authorList>
            <person name="Zhao G."/>
            <person name="Shen L."/>
        </authorList>
    </citation>
    <scope>NUCLEOTIDE SEQUENCE</scope>
    <source>
        <strain evidence="1">GHJ8</strain>
    </source>
</reference>
<accession>A0ABT3FZP8</accession>
<protein>
    <recommendedName>
        <fullName evidence="3">AIPR protein</fullName>
    </recommendedName>
</protein>
<organism evidence="1 2">
    <name type="scientific">Luteolibacter rhizosphaerae</name>
    <dbReference type="NCBI Taxonomy" id="2989719"/>
    <lineage>
        <taxon>Bacteria</taxon>
        <taxon>Pseudomonadati</taxon>
        <taxon>Verrucomicrobiota</taxon>
        <taxon>Verrucomicrobiia</taxon>
        <taxon>Verrucomicrobiales</taxon>
        <taxon>Verrucomicrobiaceae</taxon>
        <taxon>Luteolibacter</taxon>
    </lineage>
</organism>
<evidence type="ECO:0000313" key="1">
    <source>
        <dbReference type="EMBL" id="MCW1913072.1"/>
    </source>
</evidence>
<comment type="caution">
    <text evidence="1">The sequence shown here is derived from an EMBL/GenBank/DDBJ whole genome shotgun (WGS) entry which is preliminary data.</text>
</comment>